<dbReference type="EMBL" id="KL197713">
    <property type="protein sequence ID" value="KDQ60588.1"/>
    <property type="molecule type" value="Genomic_DNA"/>
</dbReference>
<dbReference type="GO" id="GO:0030705">
    <property type="term" value="P:cytoskeleton-dependent intracellular transport"/>
    <property type="evidence" value="ECO:0007669"/>
    <property type="project" value="TreeGrafter"/>
</dbReference>
<feature type="domain" description="Hook C-terminal" evidence="3">
    <location>
        <begin position="30"/>
        <end position="379"/>
    </location>
</feature>
<evidence type="ECO:0000313" key="5">
    <source>
        <dbReference type="Proteomes" id="UP000027265"/>
    </source>
</evidence>
<evidence type="ECO:0000313" key="4">
    <source>
        <dbReference type="EMBL" id="KDQ60588.1"/>
    </source>
</evidence>
<dbReference type="GO" id="GO:0005737">
    <property type="term" value="C:cytoplasm"/>
    <property type="evidence" value="ECO:0007669"/>
    <property type="project" value="TreeGrafter"/>
</dbReference>
<feature type="region of interest" description="Disordered" evidence="2">
    <location>
        <begin position="588"/>
        <end position="618"/>
    </location>
</feature>
<accession>A0A067Q0I0</accession>
<feature type="coiled-coil region" evidence="1">
    <location>
        <begin position="341"/>
        <end position="435"/>
    </location>
</feature>
<dbReference type="HOGENOM" id="CLU_017588_0_0_1"/>
<dbReference type="STRING" id="933084.A0A067Q0I0"/>
<dbReference type="InterPro" id="IPR008636">
    <property type="entry name" value="Hook_C"/>
</dbReference>
<keyword evidence="1" id="KW-0175">Coiled coil</keyword>
<dbReference type="Proteomes" id="UP000027265">
    <property type="component" value="Unassembled WGS sequence"/>
</dbReference>
<reference evidence="5" key="1">
    <citation type="journal article" date="2014" name="Proc. Natl. Acad. Sci. U.S.A.">
        <title>Extensive sampling of basidiomycete genomes demonstrates inadequacy of the white-rot/brown-rot paradigm for wood decay fungi.</title>
        <authorList>
            <person name="Riley R."/>
            <person name="Salamov A.A."/>
            <person name="Brown D.W."/>
            <person name="Nagy L.G."/>
            <person name="Floudas D."/>
            <person name="Held B.W."/>
            <person name="Levasseur A."/>
            <person name="Lombard V."/>
            <person name="Morin E."/>
            <person name="Otillar R."/>
            <person name="Lindquist E.A."/>
            <person name="Sun H."/>
            <person name="LaButti K.M."/>
            <person name="Schmutz J."/>
            <person name="Jabbour D."/>
            <person name="Luo H."/>
            <person name="Baker S.E."/>
            <person name="Pisabarro A.G."/>
            <person name="Walton J.D."/>
            <person name="Blanchette R.A."/>
            <person name="Henrissat B."/>
            <person name="Martin F."/>
            <person name="Cullen D."/>
            <person name="Hibbett D.S."/>
            <person name="Grigoriev I.V."/>
        </authorList>
    </citation>
    <scope>NUCLEOTIDE SEQUENCE [LARGE SCALE GENOMIC DNA]</scope>
    <source>
        <strain evidence="5">MUCL 33604</strain>
    </source>
</reference>
<dbReference type="OrthoDB" id="49395at2759"/>
<dbReference type="GO" id="GO:0051959">
    <property type="term" value="F:dynein light intermediate chain binding"/>
    <property type="evidence" value="ECO:0007669"/>
    <property type="project" value="TreeGrafter"/>
</dbReference>
<dbReference type="PANTHER" id="PTHR18947:SF28">
    <property type="entry name" value="GIRDIN, ISOFORM A"/>
    <property type="match status" value="1"/>
</dbReference>
<organism evidence="4 5">
    <name type="scientific">Jaapia argillacea MUCL 33604</name>
    <dbReference type="NCBI Taxonomy" id="933084"/>
    <lineage>
        <taxon>Eukaryota</taxon>
        <taxon>Fungi</taxon>
        <taxon>Dikarya</taxon>
        <taxon>Basidiomycota</taxon>
        <taxon>Agaricomycotina</taxon>
        <taxon>Agaricomycetes</taxon>
        <taxon>Agaricomycetidae</taxon>
        <taxon>Jaapiales</taxon>
        <taxon>Jaapiaceae</taxon>
        <taxon>Jaapia</taxon>
    </lineage>
</organism>
<dbReference type="GO" id="GO:0031122">
    <property type="term" value="P:cytoplasmic microtubule organization"/>
    <property type="evidence" value="ECO:0007669"/>
    <property type="project" value="InterPro"/>
</dbReference>
<dbReference type="Pfam" id="PF05622">
    <property type="entry name" value="HOOK"/>
    <property type="match status" value="1"/>
</dbReference>
<gene>
    <name evidence="4" type="ORF">JAAARDRAFT_554310</name>
</gene>
<proteinExistence type="predicted"/>
<evidence type="ECO:0000259" key="3">
    <source>
        <dbReference type="Pfam" id="PF05622"/>
    </source>
</evidence>
<feature type="region of interest" description="Disordered" evidence="2">
    <location>
        <begin position="1"/>
        <end position="27"/>
    </location>
</feature>
<name>A0A067Q0I0_9AGAM</name>
<dbReference type="GO" id="GO:0008017">
    <property type="term" value="F:microtubule binding"/>
    <property type="evidence" value="ECO:0007669"/>
    <property type="project" value="InterPro"/>
</dbReference>
<evidence type="ECO:0000256" key="1">
    <source>
        <dbReference type="SAM" id="Coils"/>
    </source>
</evidence>
<evidence type="ECO:0000256" key="2">
    <source>
        <dbReference type="SAM" id="MobiDB-lite"/>
    </source>
</evidence>
<dbReference type="AlphaFoldDB" id="A0A067Q0I0"/>
<feature type="coiled-coil region" evidence="1">
    <location>
        <begin position="266"/>
        <end position="313"/>
    </location>
</feature>
<dbReference type="InParanoid" id="A0A067Q0I0"/>
<protein>
    <recommendedName>
        <fullName evidence="3">Hook C-terminal domain-containing protein</fullName>
    </recommendedName>
</protein>
<keyword evidence="5" id="KW-1185">Reference proteome</keyword>
<dbReference type="PANTHER" id="PTHR18947">
    <property type="entry name" value="HOOK PROTEINS"/>
    <property type="match status" value="1"/>
</dbReference>
<feature type="compositionally biased region" description="Polar residues" evidence="2">
    <location>
        <begin position="591"/>
        <end position="618"/>
    </location>
</feature>
<sequence>MSEKEDAMARMRDLRREVDGRRNDKADGMMRAEIDRLRSELQKSEDNLAIVEGELDKQTTLVTELTRRIDELQVRADEAGKLKDQLDEYRHAADRLQKTENVMEKYKKKLQEGADLRHQIKALERQNADLVDKNASLEEEYRKVAAFKPLMESYKNQIAELESKVSGKNKELDTVRFELDQTRIKLKIANEERAKDSETLELYQERVRELELVSHRPVASAKPAKTNGETAGNMEELTEAELLGEVDGVSQGLGEELDDALTGTTMTDLKLQVKKLTRDLESAKSNQADASRVMVLENLLEDANRMKARYESDYLATHREKLKLQNDLEEIRSGKALGDGAEAAIALRQRLNETVDQLDNLRRDHAELEVKVEAQSKELTIAKSDLNLVNKDQLEILATLRESVNEDKAGLEADMERLQAKLKEVGEKNRMQLEQINGLLMEKVTLQTEGIGQREKMLERERHFGDLRASLSGKDLPEDIRARLLALHEENVQLKEQLKTSQEKLTKARAFIKSQDKLFKEEHAKSAAGLSPGAFEEAEASFRSQIKILEEDIARQKRLNSELTMRYRKEQELMLSAIHSLGMKTARDHLSNTQPQSRPAPTSWLGQQRKNLGQTLRR</sequence>
<dbReference type="GO" id="GO:0005815">
    <property type="term" value="C:microtubule organizing center"/>
    <property type="evidence" value="ECO:0007669"/>
    <property type="project" value="TreeGrafter"/>
</dbReference>